<feature type="domain" description="MmgE/PrpD C-terminal" evidence="3">
    <location>
        <begin position="276"/>
        <end position="422"/>
    </location>
</feature>
<dbReference type="SUPFAM" id="SSF103378">
    <property type="entry name" value="2-methylcitrate dehydratase PrpD"/>
    <property type="match status" value="1"/>
</dbReference>
<dbReference type="InterPro" id="IPR036148">
    <property type="entry name" value="MmgE/PrpD_sf"/>
</dbReference>
<dbReference type="Proteomes" id="UP000555546">
    <property type="component" value="Unassembled WGS sequence"/>
</dbReference>
<evidence type="ECO:0000313" key="4">
    <source>
        <dbReference type="EMBL" id="MBB5703696.1"/>
    </source>
</evidence>
<dbReference type="Gene3D" id="1.10.4100.10">
    <property type="entry name" value="2-methylcitrate dehydratase PrpD"/>
    <property type="match status" value="1"/>
</dbReference>
<dbReference type="InterPro" id="IPR042188">
    <property type="entry name" value="MmgE/PrpD_sf_2"/>
</dbReference>
<protein>
    <submittedName>
        <fullName evidence="4">2-methylcitrate dehydratase PrpD</fullName>
    </submittedName>
</protein>
<name>A0A7W9EPD6_9HYPH</name>
<organism evidence="4 5">
    <name type="scientific">Brucella daejeonensis</name>
    <dbReference type="NCBI Taxonomy" id="659015"/>
    <lineage>
        <taxon>Bacteria</taxon>
        <taxon>Pseudomonadati</taxon>
        <taxon>Pseudomonadota</taxon>
        <taxon>Alphaproteobacteria</taxon>
        <taxon>Hyphomicrobiales</taxon>
        <taxon>Brucellaceae</taxon>
        <taxon>Brucella/Ochrobactrum group</taxon>
        <taxon>Brucella</taxon>
    </lineage>
</organism>
<dbReference type="EMBL" id="JACIJG010000016">
    <property type="protein sequence ID" value="MBB5703696.1"/>
    <property type="molecule type" value="Genomic_DNA"/>
</dbReference>
<sequence length="441" mass="46632">MSQQAPAAIVLSDYVSSLQFEMLPQDVRQTAFLILKDAVACAAFGARFEWAQIAAQYVRSLEGKPEVPIFGFDALSAPVPSAAFLFGVMGHAYELDNLRSPGAGVHPGVTVALPVLAYALAHPEVTAEDIITAIVAGCEVMFRIGAATLHTPEKAGFHAPGLTGAFGAATAVGKLMGLDAQALRNAYGISGSVGGGLLAFTSAGHGGMVKRLHLGRAAEAGIQAAMLAKGGFEGPSNILEGKFGLLDAYCRSSNPDLLIEGLGDYYEIRNTCFKRFAAHITAHTPIEGLEAVMMENGLETKGIDNIVLLVSEKLISHHNNVNPSDLAGAQYSVPFMVAASLYVDVRDPRNIGENLLKDSQVREMASKISLMPNGQKAGWDCSIVVYGSDGCEYTKDNVTYSGARSASLAFINEKYDILTADVPGMSDLNKMLERIASTLSV</sequence>
<accession>A0A7W9EPD6</accession>
<comment type="caution">
    <text evidence="4">The sequence shown here is derived from an EMBL/GenBank/DDBJ whole genome shotgun (WGS) entry which is preliminary data.</text>
</comment>
<keyword evidence="5" id="KW-1185">Reference proteome</keyword>
<dbReference type="AlphaFoldDB" id="A0A7W9EPD6"/>
<feature type="domain" description="MmgE/PrpD N-terminal" evidence="2">
    <location>
        <begin position="11"/>
        <end position="256"/>
    </location>
</feature>
<evidence type="ECO:0000259" key="2">
    <source>
        <dbReference type="Pfam" id="PF03972"/>
    </source>
</evidence>
<dbReference type="InterPro" id="IPR005656">
    <property type="entry name" value="MmgE_PrpD"/>
</dbReference>
<evidence type="ECO:0000259" key="3">
    <source>
        <dbReference type="Pfam" id="PF19305"/>
    </source>
</evidence>
<dbReference type="InterPro" id="IPR042183">
    <property type="entry name" value="MmgE/PrpD_sf_1"/>
</dbReference>
<dbReference type="Gene3D" id="3.30.1330.120">
    <property type="entry name" value="2-methylcitrate dehydratase PrpD"/>
    <property type="match status" value="1"/>
</dbReference>
<dbReference type="Pfam" id="PF19305">
    <property type="entry name" value="MmgE_PrpD_C"/>
    <property type="match status" value="1"/>
</dbReference>
<dbReference type="GO" id="GO:0016829">
    <property type="term" value="F:lyase activity"/>
    <property type="evidence" value="ECO:0007669"/>
    <property type="project" value="InterPro"/>
</dbReference>
<dbReference type="RefSeq" id="WP_183655831.1">
    <property type="nucleotide sequence ID" value="NZ_JACIJG010000016.1"/>
</dbReference>
<dbReference type="Pfam" id="PF03972">
    <property type="entry name" value="MmgE_PrpD_N"/>
    <property type="match status" value="1"/>
</dbReference>
<proteinExistence type="inferred from homology"/>
<reference evidence="4 5" key="1">
    <citation type="submission" date="2020-08" db="EMBL/GenBank/DDBJ databases">
        <title>Genomic Encyclopedia of Type Strains, Phase IV (KMG-IV): sequencing the most valuable type-strain genomes for metagenomic binning, comparative biology and taxonomic classification.</title>
        <authorList>
            <person name="Goeker M."/>
        </authorList>
    </citation>
    <scope>NUCLEOTIDE SEQUENCE [LARGE SCALE GENOMIC DNA]</scope>
    <source>
        <strain evidence="4 5">DSM 26944</strain>
    </source>
</reference>
<dbReference type="PANTHER" id="PTHR16943">
    <property type="entry name" value="2-METHYLCITRATE DEHYDRATASE-RELATED"/>
    <property type="match status" value="1"/>
</dbReference>
<dbReference type="InterPro" id="IPR045336">
    <property type="entry name" value="MmgE_PrpD_N"/>
</dbReference>
<dbReference type="PANTHER" id="PTHR16943:SF8">
    <property type="entry name" value="2-METHYLCITRATE DEHYDRATASE"/>
    <property type="match status" value="1"/>
</dbReference>
<comment type="similarity">
    <text evidence="1">Belongs to the PrpD family.</text>
</comment>
<evidence type="ECO:0000256" key="1">
    <source>
        <dbReference type="ARBA" id="ARBA00006174"/>
    </source>
</evidence>
<dbReference type="InterPro" id="IPR045337">
    <property type="entry name" value="MmgE_PrpD_C"/>
</dbReference>
<evidence type="ECO:0000313" key="5">
    <source>
        <dbReference type="Proteomes" id="UP000555546"/>
    </source>
</evidence>
<gene>
    <name evidence="4" type="ORF">FHS76_003605</name>
</gene>